<evidence type="ECO:0000313" key="2">
    <source>
        <dbReference type="EMBL" id="KAH7309765.1"/>
    </source>
</evidence>
<reference evidence="2" key="1">
    <citation type="journal article" date="2021" name="Nat. Commun.">
        <title>Genetic determinants of endophytism in the Arabidopsis root mycobiome.</title>
        <authorList>
            <person name="Mesny F."/>
            <person name="Miyauchi S."/>
            <person name="Thiergart T."/>
            <person name="Pickel B."/>
            <person name="Atanasova L."/>
            <person name="Karlsson M."/>
            <person name="Huettel B."/>
            <person name="Barry K.W."/>
            <person name="Haridas S."/>
            <person name="Chen C."/>
            <person name="Bauer D."/>
            <person name="Andreopoulos W."/>
            <person name="Pangilinan J."/>
            <person name="LaButti K."/>
            <person name="Riley R."/>
            <person name="Lipzen A."/>
            <person name="Clum A."/>
            <person name="Drula E."/>
            <person name="Henrissat B."/>
            <person name="Kohler A."/>
            <person name="Grigoriev I.V."/>
            <person name="Martin F.M."/>
            <person name="Hacquard S."/>
        </authorList>
    </citation>
    <scope>NUCLEOTIDE SEQUENCE</scope>
    <source>
        <strain evidence="2">MPI-CAGE-CH-0235</strain>
    </source>
</reference>
<dbReference type="AlphaFoldDB" id="A0A8K0WN69"/>
<dbReference type="Proteomes" id="UP000813444">
    <property type="component" value="Unassembled WGS sequence"/>
</dbReference>
<accession>A0A8K0WN69</accession>
<protein>
    <recommendedName>
        <fullName evidence="4">Heterokaryon incompatibility domain-containing protein</fullName>
    </recommendedName>
</protein>
<keyword evidence="3" id="KW-1185">Reference proteome</keyword>
<dbReference type="PANTHER" id="PTHR10622:SF10">
    <property type="entry name" value="HET DOMAIN-CONTAINING PROTEIN"/>
    <property type="match status" value="1"/>
</dbReference>
<gene>
    <name evidence="2" type="ORF">B0I35DRAFT_440585</name>
</gene>
<evidence type="ECO:0008006" key="4">
    <source>
        <dbReference type="Google" id="ProtNLM"/>
    </source>
</evidence>
<dbReference type="PANTHER" id="PTHR10622">
    <property type="entry name" value="HET DOMAIN-CONTAINING PROTEIN"/>
    <property type="match status" value="1"/>
</dbReference>
<proteinExistence type="predicted"/>
<keyword evidence="1" id="KW-1133">Transmembrane helix</keyword>
<evidence type="ECO:0000313" key="3">
    <source>
        <dbReference type="Proteomes" id="UP000813444"/>
    </source>
</evidence>
<keyword evidence="1" id="KW-0472">Membrane</keyword>
<comment type="caution">
    <text evidence="2">The sequence shown here is derived from an EMBL/GenBank/DDBJ whole genome shotgun (WGS) entry which is preliminary data.</text>
</comment>
<dbReference type="EMBL" id="JAGPNK010000013">
    <property type="protein sequence ID" value="KAH7309765.1"/>
    <property type="molecule type" value="Genomic_DNA"/>
</dbReference>
<dbReference type="OrthoDB" id="20872at2759"/>
<sequence>MWIDTCCIDKSSSREEQESINAMFRWYCDADMCVTYIHDIRKNDALKGECTYFYNSQTQKRSEWFDRGWTLQELLAPKNMQIYDADWEMMGTKTELAGPLAEITSIKAEYLTGVEDFRRACIAAKMSWMAGRHTTREEDMAYSMLGLFNVTMNLQYGEGNGAFLRLQELLIAKNDESLFVWKMPPEGPGDAFRVQSVCPFDLGPEEWGMLAPSAKCFAGRGKVNIDGKVVLRHRGGFTKTPQGISGPIHRKDHLMTSLFVNFTVVGAIPYHIWMFFRDRSTLKFSLNCWEPDEKGKMRAVQILLRPVQGDPRVWIRTFCSKYNLVRSVDSAGYSTIGTVWQP</sequence>
<name>A0A8K0WN69_9HYPO</name>
<organism evidence="2 3">
    <name type="scientific">Stachybotrys elegans</name>
    <dbReference type="NCBI Taxonomy" id="80388"/>
    <lineage>
        <taxon>Eukaryota</taxon>
        <taxon>Fungi</taxon>
        <taxon>Dikarya</taxon>
        <taxon>Ascomycota</taxon>
        <taxon>Pezizomycotina</taxon>
        <taxon>Sordariomycetes</taxon>
        <taxon>Hypocreomycetidae</taxon>
        <taxon>Hypocreales</taxon>
        <taxon>Stachybotryaceae</taxon>
        <taxon>Stachybotrys</taxon>
    </lineage>
</organism>
<feature type="transmembrane region" description="Helical" evidence="1">
    <location>
        <begin position="254"/>
        <end position="276"/>
    </location>
</feature>
<evidence type="ECO:0000256" key="1">
    <source>
        <dbReference type="SAM" id="Phobius"/>
    </source>
</evidence>
<keyword evidence="1" id="KW-0812">Transmembrane</keyword>